<dbReference type="Pfam" id="PF07715">
    <property type="entry name" value="Plug"/>
    <property type="match status" value="1"/>
</dbReference>
<keyword evidence="7 8" id="KW-0998">Cell outer membrane</keyword>
<dbReference type="InterPro" id="IPR012910">
    <property type="entry name" value="Plug_dom"/>
</dbReference>
<dbReference type="GO" id="GO:0015344">
    <property type="term" value="F:siderophore uptake transmembrane transporter activity"/>
    <property type="evidence" value="ECO:0007669"/>
    <property type="project" value="TreeGrafter"/>
</dbReference>
<evidence type="ECO:0000256" key="7">
    <source>
        <dbReference type="ARBA" id="ARBA00023237"/>
    </source>
</evidence>
<evidence type="ECO:0000256" key="1">
    <source>
        <dbReference type="ARBA" id="ARBA00004571"/>
    </source>
</evidence>
<evidence type="ECO:0000259" key="11">
    <source>
        <dbReference type="Pfam" id="PF07715"/>
    </source>
</evidence>
<dbReference type="SUPFAM" id="SSF56935">
    <property type="entry name" value="Porins"/>
    <property type="match status" value="1"/>
</dbReference>
<dbReference type="PROSITE" id="PS52016">
    <property type="entry name" value="TONB_DEPENDENT_REC_3"/>
    <property type="match status" value="1"/>
</dbReference>
<dbReference type="InterPro" id="IPR037066">
    <property type="entry name" value="Plug_dom_sf"/>
</dbReference>
<dbReference type="GO" id="GO:0009279">
    <property type="term" value="C:cell outer membrane"/>
    <property type="evidence" value="ECO:0007669"/>
    <property type="project" value="UniProtKB-SubCell"/>
</dbReference>
<keyword evidence="5 9" id="KW-0798">TonB box</keyword>
<protein>
    <submittedName>
        <fullName evidence="12">Iron complex outermembrane recepter protein</fullName>
    </submittedName>
</protein>
<gene>
    <name evidence="12" type="ORF">SAMN05444515_10652</name>
</gene>
<accession>A0A1H7KMV3</accession>
<evidence type="ECO:0000256" key="8">
    <source>
        <dbReference type="PROSITE-ProRule" id="PRU01360"/>
    </source>
</evidence>
<evidence type="ECO:0000256" key="5">
    <source>
        <dbReference type="ARBA" id="ARBA00023077"/>
    </source>
</evidence>
<dbReference type="Pfam" id="PF00593">
    <property type="entry name" value="TonB_dep_Rec_b-barrel"/>
    <property type="match status" value="1"/>
</dbReference>
<dbReference type="InterPro" id="IPR036942">
    <property type="entry name" value="Beta-barrel_TonB_sf"/>
</dbReference>
<reference evidence="13" key="1">
    <citation type="submission" date="2016-10" db="EMBL/GenBank/DDBJ databases">
        <authorList>
            <person name="Varghese N."/>
            <person name="Submissions S."/>
        </authorList>
    </citation>
    <scope>NUCLEOTIDE SEQUENCE [LARGE SCALE GENOMIC DNA]</scope>
    <source>
        <strain evidence="13">DSM 241</strain>
    </source>
</reference>
<organism evidence="12 13">
    <name type="scientific">Ectothiorhodospira marina</name>
    <dbReference type="NCBI Taxonomy" id="1396821"/>
    <lineage>
        <taxon>Bacteria</taxon>
        <taxon>Pseudomonadati</taxon>
        <taxon>Pseudomonadota</taxon>
        <taxon>Gammaproteobacteria</taxon>
        <taxon>Chromatiales</taxon>
        <taxon>Ectothiorhodospiraceae</taxon>
        <taxon>Ectothiorhodospira</taxon>
    </lineage>
</organism>
<dbReference type="EMBL" id="FOAA01000006">
    <property type="protein sequence ID" value="SEK87850.1"/>
    <property type="molecule type" value="Genomic_DNA"/>
</dbReference>
<keyword evidence="4 8" id="KW-0812">Transmembrane</keyword>
<keyword evidence="3 8" id="KW-1134">Transmembrane beta strand</keyword>
<evidence type="ECO:0000259" key="10">
    <source>
        <dbReference type="Pfam" id="PF00593"/>
    </source>
</evidence>
<dbReference type="Gene3D" id="2.170.130.10">
    <property type="entry name" value="TonB-dependent receptor, plug domain"/>
    <property type="match status" value="1"/>
</dbReference>
<evidence type="ECO:0000256" key="9">
    <source>
        <dbReference type="RuleBase" id="RU003357"/>
    </source>
</evidence>
<comment type="similarity">
    <text evidence="8 9">Belongs to the TonB-dependent receptor family.</text>
</comment>
<keyword evidence="13" id="KW-1185">Reference proteome</keyword>
<keyword evidence="6 8" id="KW-0472">Membrane</keyword>
<dbReference type="InterPro" id="IPR000531">
    <property type="entry name" value="Beta-barrel_TonB"/>
</dbReference>
<evidence type="ECO:0000256" key="2">
    <source>
        <dbReference type="ARBA" id="ARBA00022448"/>
    </source>
</evidence>
<evidence type="ECO:0000256" key="6">
    <source>
        <dbReference type="ARBA" id="ARBA00023136"/>
    </source>
</evidence>
<dbReference type="OrthoDB" id="9815954at2"/>
<evidence type="ECO:0000256" key="4">
    <source>
        <dbReference type="ARBA" id="ARBA00022692"/>
    </source>
</evidence>
<feature type="domain" description="TonB-dependent receptor plug" evidence="11">
    <location>
        <begin position="70"/>
        <end position="177"/>
    </location>
</feature>
<dbReference type="STRING" id="1396821.SAMN05444515_10652"/>
<dbReference type="Gene3D" id="2.40.170.20">
    <property type="entry name" value="TonB-dependent receptor, beta-barrel domain"/>
    <property type="match status" value="1"/>
</dbReference>
<dbReference type="Proteomes" id="UP000199256">
    <property type="component" value="Unassembled WGS sequence"/>
</dbReference>
<dbReference type="AlphaFoldDB" id="A0A1H7KMV3"/>
<dbReference type="PANTHER" id="PTHR30069:SF27">
    <property type="entry name" value="BLL4766 PROTEIN"/>
    <property type="match status" value="1"/>
</dbReference>
<comment type="subcellular location">
    <subcellularLocation>
        <location evidence="1 8">Cell outer membrane</location>
        <topology evidence="1 8">Multi-pass membrane protein</topology>
    </subcellularLocation>
</comment>
<dbReference type="InterPro" id="IPR039426">
    <property type="entry name" value="TonB-dep_rcpt-like"/>
</dbReference>
<evidence type="ECO:0000313" key="13">
    <source>
        <dbReference type="Proteomes" id="UP000199256"/>
    </source>
</evidence>
<feature type="domain" description="TonB-dependent receptor-like beta-barrel" evidence="10">
    <location>
        <begin position="200"/>
        <end position="629"/>
    </location>
</feature>
<evidence type="ECO:0000256" key="3">
    <source>
        <dbReference type="ARBA" id="ARBA00022452"/>
    </source>
</evidence>
<evidence type="ECO:0000313" key="12">
    <source>
        <dbReference type="EMBL" id="SEK87850.1"/>
    </source>
</evidence>
<proteinExistence type="inferred from homology"/>
<keyword evidence="2 8" id="KW-0813">Transport</keyword>
<name>A0A1H7KMV3_9GAMM</name>
<dbReference type="GO" id="GO:0044718">
    <property type="term" value="P:siderophore transmembrane transport"/>
    <property type="evidence" value="ECO:0007669"/>
    <property type="project" value="TreeGrafter"/>
</dbReference>
<dbReference type="RefSeq" id="WP_090252679.1">
    <property type="nucleotide sequence ID" value="NZ_FOAA01000006.1"/>
</dbReference>
<dbReference type="PANTHER" id="PTHR30069">
    <property type="entry name" value="TONB-DEPENDENT OUTER MEMBRANE RECEPTOR"/>
    <property type="match status" value="1"/>
</dbReference>
<sequence length="663" mass="74410">MPDTPFEMPPESRRKLLSSGNYRWMGLTGLGLVGMSLIFPVVAEESWPTEQDYFMDLPVVLTATRLEQPLSEAPASITIIDREWLEASQARDLTDLLRLVPGMIVGQHDGSRPMVVYQGLGQHFARQMQVLIDGRSIYSPTNGGVQWADLDLAPDDIERIEIIRGPNSAAYGSNAFSAIINILTRHPSETQGHQIQTRLGSQGIRDLRYRQGGGNDDATLAYRLSFSQKHHNGLTSIHDESILNTLRLRGDWHLLPGLTLTAYAGLTQANRHLSKSHDSRPPLHNNQLDSGHMQLRLEDQREPGTHNVIQYFFHQNDGRNVFSLSPEQTAYITSRRHDIEVERHKALGQASRWVIGAGARRDQSRSDFYYNQGNWVNNDLYRLFGHLEWTPTPHWMIHLGGMYENDDLVGDEFLPRVGMTLMPTDAHSLRAVASRSIRTPSLIEAHAKGRTPGKDVFLLTTENNLQAEVIRAYELGYHGQFDQGHVTVDLKGFHKTIERIIQMPYEAIINANLPGIIRNEGNLNIRGVEAEFGYRPHRHLRLMGGVSLMRAHSDDHGQIQADSVPSSVVNLGMILRPTDDWHIMGSYYHYSSLKWIDDPGGPASDGGDGFLDLHVTHSLTPKVEAALSITDLLASGHDSRLPGSDWRANPRKTGTWFTLTAEF</sequence>